<evidence type="ECO:0000256" key="5">
    <source>
        <dbReference type="SAM" id="MobiDB-lite"/>
    </source>
</evidence>
<dbReference type="EMBL" id="JAFVMF010000025">
    <property type="protein sequence ID" value="MBO1361568.1"/>
    <property type="molecule type" value="Genomic_DNA"/>
</dbReference>
<dbReference type="InterPro" id="IPR050090">
    <property type="entry name" value="Tyrosine_recombinase_XerCD"/>
</dbReference>
<dbReference type="Gene3D" id="1.10.150.130">
    <property type="match status" value="1"/>
</dbReference>
<feature type="domain" description="Tyr recombinase" evidence="6">
    <location>
        <begin position="196"/>
        <end position="364"/>
    </location>
</feature>
<evidence type="ECO:0000259" key="7">
    <source>
        <dbReference type="PROSITE" id="PS51900"/>
    </source>
</evidence>
<dbReference type="InterPro" id="IPR002104">
    <property type="entry name" value="Integrase_catalytic"/>
</dbReference>
<dbReference type="PROSITE" id="PS51900">
    <property type="entry name" value="CB"/>
    <property type="match status" value="1"/>
</dbReference>
<name>A0ABS3M082_9PROT</name>
<evidence type="ECO:0000256" key="2">
    <source>
        <dbReference type="ARBA" id="ARBA00023125"/>
    </source>
</evidence>
<evidence type="ECO:0000256" key="1">
    <source>
        <dbReference type="ARBA" id="ARBA00022908"/>
    </source>
</evidence>
<organism evidence="8 9">
    <name type="scientific">Acetobacter sacchari</name>
    <dbReference type="NCBI Taxonomy" id="2661687"/>
    <lineage>
        <taxon>Bacteria</taxon>
        <taxon>Pseudomonadati</taxon>
        <taxon>Pseudomonadota</taxon>
        <taxon>Alphaproteobacteria</taxon>
        <taxon>Acetobacterales</taxon>
        <taxon>Acetobacteraceae</taxon>
        <taxon>Acetobacter</taxon>
    </lineage>
</organism>
<proteinExistence type="predicted"/>
<keyword evidence="2 4" id="KW-0238">DNA-binding</keyword>
<accession>A0ABS3M082</accession>
<evidence type="ECO:0000259" key="6">
    <source>
        <dbReference type="PROSITE" id="PS51898"/>
    </source>
</evidence>
<dbReference type="Pfam" id="PF00589">
    <property type="entry name" value="Phage_integrase"/>
    <property type="match status" value="1"/>
</dbReference>
<feature type="domain" description="Core-binding (CB)" evidence="7">
    <location>
        <begin position="95"/>
        <end position="175"/>
    </location>
</feature>
<dbReference type="InterPro" id="IPR011010">
    <property type="entry name" value="DNA_brk_join_enz"/>
</dbReference>
<protein>
    <submittedName>
        <fullName evidence="8">Tyrosine-type recombinase/integrase</fullName>
    </submittedName>
</protein>
<gene>
    <name evidence="8" type="ORF">J2D73_17420</name>
</gene>
<keyword evidence="1" id="KW-0229">DNA integration</keyword>
<evidence type="ECO:0000313" key="8">
    <source>
        <dbReference type="EMBL" id="MBO1361568.1"/>
    </source>
</evidence>
<feature type="region of interest" description="Disordered" evidence="5">
    <location>
        <begin position="1"/>
        <end position="26"/>
    </location>
</feature>
<dbReference type="PANTHER" id="PTHR30349">
    <property type="entry name" value="PHAGE INTEGRASE-RELATED"/>
    <property type="match status" value="1"/>
</dbReference>
<evidence type="ECO:0000256" key="4">
    <source>
        <dbReference type="PROSITE-ProRule" id="PRU01248"/>
    </source>
</evidence>
<dbReference type="Proteomes" id="UP000664771">
    <property type="component" value="Unassembled WGS sequence"/>
</dbReference>
<reference evidence="8 9" key="1">
    <citation type="submission" date="2021-03" db="EMBL/GenBank/DDBJ databases">
        <title>The complete genome sequence of Acetobacter sacchari TBRC 11175.</title>
        <authorList>
            <person name="Charoenyingcharoen P."/>
            <person name="Yukphan P."/>
        </authorList>
    </citation>
    <scope>NUCLEOTIDE SEQUENCE [LARGE SCALE GENOMIC DNA]</scope>
    <source>
        <strain evidence="8 9">TBRC 11175</strain>
    </source>
</reference>
<keyword evidence="9" id="KW-1185">Reference proteome</keyword>
<evidence type="ECO:0000313" key="9">
    <source>
        <dbReference type="Proteomes" id="UP000664771"/>
    </source>
</evidence>
<dbReference type="InterPro" id="IPR044068">
    <property type="entry name" value="CB"/>
</dbReference>
<sequence length="384" mass="42947">MGSRCARSLDRQQIRGRGGSAYGKPEPARCPQVIAIKLKHVQRHKGRDCRVRHYFRKPGLPRVKLPDPEDPGFWEAYHAALHQADEIEPERHAAGTLAALADDWMRTPAYKQLGPATQRNYARLLLGIQNEDFALHQIDLFESQHIRRFVARKADTPAAANHRLRLFRLIFAFAVEDGRLKSDPTAGVKRLKEKGEGAKSWSEDEIGRYEARWETGSTPRLALALLLYTGQRRSDVVRMMPRDIVDGMISVQQVKTGTRLFIPIHPLLAVELATVPLSRGTYLETAFGKPFSPDGFAIRFAKWCDEAGLEGLSPHGLRKAAARRMAEAGCTAHQIAAITGHRTLAEVQRYTLAADQKRLAGEAMAKIGAKESFTERKSFTNGEK</sequence>
<comment type="caution">
    <text evidence="8">The sequence shown here is derived from an EMBL/GenBank/DDBJ whole genome shotgun (WGS) entry which is preliminary data.</text>
</comment>
<dbReference type="SUPFAM" id="SSF56349">
    <property type="entry name" value="DNA breaking-rejoining enzymes"/>
    <property type="match status" value="1"/>
</dbReference>
<evidence type="ECO:0000256" key="3">
    <source>
        <dbReference type="ARBA" id="ARBA00023172"/>
    </source>
</evidence>
<keyword evidence="3" id="KW-0233">DNA recombination</keyword>
<dbReference type="InterPro" id="IPR013762">
    <property type="entry name" value="Integrase-like_cat_sf"/>
</dbReference>
<dbReference type="InterPro" id="IPR010998">
    <property type="entry name" value="Integrase_recombinase_N"/>
</dbReference>
<dbReference type="Gene3D" id="1.10.443.10">
    <property type="entry name" value="Intergrase catalytic core"/>
    <property type="match status" value="1"/>
</dbReference>
<dbReference type="PROSITE" id="PS51898">
    <property type="entry name" value="TYR_RECOMBINASE"/>
    <property type="match status" value="1"/>
</dbReference>